<dbReference type="SUPFAM" id="SSF46785">
    <property type="entry name" value="Winged helix' DNA-binding domain"/>
    <property type="match status" value="1"/>
</dbReference>
<dbReference type="AlphaFoldDB" id="A0A426U583"/>
<dbReference type="GO" id="GO:0005737">
    <property type="term" value="C:cytoplasm"/>
    <property type="evidence" value="ECO:0007669"/>
    <property type="project" value="TreeGrafter"/>
</dbReference>
<feature type="domain" description="Bacterial transcriptional activator" evidence="4">
    <location>
        <begin position="97"/>
        <end position="231"/>
    </location>
</feature>
<evidence type="ECO:0000256" key="3">
    <source>
        <dbReference type="SAM" id="MobiDB-lite"/>
    </source>
</evidence>
<dbReference type="InterPro" id="IPR036388">
    <property type="entry name" value="WH-like_DNA-bd_sf"/>
</dbReference>
<dbReference type="InterPro" id="IPR036390">
    <property type="entry name" value="WH_DNA-bd_sf"/>
</dbReference>
<dbReference type="SUPFAM" id="SSF52540">
    <property type="entry name" value="P-loop containing nucleoside triphosphate hydrolases"/>
    <property type="match status" value="1"/>
</dbReference>
<keyword evidence="1" id="KW-0547">Nucleotide-binding</keyword>
<dbReference type="InterPro" id="IPR041664">
    <property type="entry name" value="AAA_16"/>
</dbReference>
<accession>A0A426U583</accession>
<dbReference type="GO" id="GO:0006355">
    <property type="term" value="P:regulation of DNA-templated transcription"/>
    <property type="evidence" value="ECO:0007669"/>
    <property type="project" value="InterPro"/>
</dbReference>
<dbReference type="SUPFAM" id="SSF48452">
    <property type="entry name" value="TPR-like"/>
    <property type="match status" value="2"/>
</dbReference>
<reference evidence="5 6" key="1">
    <citation type="submission" date="2018-12" db="EMBL/GenBank/DDBJ databases">
        <title>Genome Sequence of Candidatus Viridilinea halotolerans isolated from saline sulfide-rich spring.</title>
        <authorList>
            <person name="Grouzdev D.S."/>
            <person name="Burganskaya E.I."/>
            <person name="Krutkina M.S."/>
            <person name="Sukhacheva M.V."/>
            <person name="Gorlenko V.M."/>
        </authorList>
    </citation>
    <scope>NUCLEOTIDE SEQUENCE [LARGE SCALE GENOMIC DNA]</scope>
    <source>
        <strain evidence="5">Chok-6</strain>
    </source>
</reference>
<dbReference type="EMBL" id="RSAS01000213">
    <property type="protein sequence ID" value="RRR75108.1"/>
    <property type="molecule type" value="Genomic_DNA"/>
</dbReference>
<dbReference type="Pfam" id="PF03704">
    <property type="entry name" value="BTAD"/>
    <property type="match status" value="1"/>
</dbReference>
<dbReference type="Proteomes" id="UP000280307">
    <property type="component" value="Unassembled WGS sequence"/>
</dbReference>
<dbReference type="InterPro" id="IPR027417">
    <property type="entry name" value="P-loop_NTPase"/>
</dbReference>
<dbReference type="SMART" id="SM01043">
    <property type="entry name" value="BTAD"/>
    <property type="match status" value="1"/>
</dbReference>
<name>A0A426U583_9CHLR</name>
<sequence length="1222" mass="133741">MLHITILGPLRLSCSQQPLALVPGSRAHALLAFLLLHHGRPLERTYLAAQLEPDVPERTARRRLSDALYQLRQVLPPTRFSGDPVSVALVLQPEDYCDLIALEALLAQPPEQLDPLQLLATPAPLLGPELDYEWLLPARENLHLRLLNALEQSATHAAARHAWPSARDLLQRLLQLEPLRDSAQPALLRAYAALGATNEGRQQYEQWRSRLQTEFALSPDPASERAYAALCRRPAPAALLPASMPLVGRDDERRQIMTWLERTSGRASLILVEGGPGIGKSHLLAHVADDARWRDWAVAQASATHSGSTIERAMQPLLTPLQYEQLAAQLPPVWFARLRMLFGWGGGEARRGGGEEARRGGGGEERDTADNPYALPPSDAAANEPRRYDELILRLLEGLTQHAPLLLILDDLHAAAANDLALLPQLASLRPHQPLVVIMSYRSSVRDDSERWPQFLRLASLASGRMRLAPLAEAACTALLQQSLGPCSHALVSQLHQASGGYPLLLREALHLLLEQNALQRAPDGRWRTTPDHRTMPQLHDLDQTIGCRLDHLAANAHMLLGLIALHGQALGVSQLAHSTGWTPQCVIAEAQALIQRHLLRTDAAGYSCSHDLIDQAIRERLSASERQHYHKLLYAALCASGSSNAQSLGQHAFGAHQWADAIPHLLQAAYELRERADYRTALRVIDQVLEGITQDEDRCSGYTHWRSAALFERIQIWRWYPPPDPKTYTHDLATLAQLLPAAGQQRHQLAIERINHLLDQGHNQAALEQATDELAQLDAKAHPALAARLHCQAGKAAQYLGFIDISISYLRQGQTLASACGAVAIEVAATGNLAIFAHFAGNFSAAREGYNHVLQRCEEYGLIMDSMIARANLASLDHAQGHISAALTGYERVVSSLERYAAVDPPDLENLAEIYIQIGAFSQAETLLDQASALWAERGGGAAMTHCRRVTLALARQDLPEAAAQLNELHTHLGNDQRAAGEAALWQSLLALEQGQWAAAEPLLAQAEAIYDQMGVRFYHALLYAMRALAAARQGQSGAAQESLAHADAALSERLPTFVDPRYLMGLSAESLGAATHADGYFSAAWAEHEAHAAALSPELAQALGAAPYSQRLLWAMRRQRANPSHRIRLPLKGAPIGRPLHPWEEVAILWELPSRPASANAVTWRQDALRSLIAQAHHQEASASLNALAEALGVSMATISRELQALRASGEILDTRGGRK</sequence>
<keyword evidence="2" id="KW-0067">ATP-binding</keyword>
<dbReference type="InterPro" id="IPR016032">
    <property type="entry name" value="Sig_transdc_resp-reg_C-effctor"/>
</dbReference>
<evidence type="ECO:0000256" key="1">
    <source>
        <dbReference type="ARBA" id="ARBA00022741"/>
    </source>
</evidence>
<evidence type="ECO:0000313" key="5">
    <source>
        <dbReference type="EMBL" id="RRR75108.1"/>
    </source>
</evidence>
<organism evidence="5 6">
    <name type="scientific">Candidatus Viridilinea halotolerans</name>
    <dbReference type="NCBI Taxonomy" id="2491704"/>
    <lineage>
        <taxon>Bacteria</taxon>
        <taxon>Bacillati</taxon>
        <taxon>Chloroflexota</taxon>
        <taxon>Chloroflexia</taxon>
        <taxon>Chloroflexales</taxon>
        <taxon>Chloroflexineae</taxon>
        <taxon>Oscillochloridaceae</taxon>
        <taxon>Candidatus Viridilinea</taxon>
    </lineage>
</organism>
<dbReference type="GO" id="GO:0003677">
    <property type="term" value="F:DNA binding"/>
    <property type="evidence" value="ECO:0007669"/>
    <property type="project" value="InterPro"/>
</dbReference>
<dbReference type="Gene3D" id="1.10.10.10">
    <property type="entry name" value="Winged helix-like DNA-binding domain superfamily/Winged helix DNA-binding domain"/>
    <property type="match status" value="1"/>
</dbReference>
<evidence type="ECO:0000259" key="4">
    <source>
        <dbReference type="SMART" id="SM01043"/>
    </source>
</evidence>
<dbReference type="InterPro" id="IPR011990">
    <property type="entry name" value="TPR-like_helical_dom_sf"/>
</dbReference>
<gene>
    <name evidence="5" type="ORF">EI684_05495</name>
</gene>
<dbReference type="SUPFAM" id="SSF46894">
    <property type="entry name" value="C-terminal effector domain of the bipartite response regulators"/>
    <property type="match status" value="1"/>
</dbReference>
<dbReference type="Gene3D" id="3.40.50.300">
    <property type="entry name" value="P-loop containing nucleotide triphosphate hydrolases"/>
    <property type="match status" value="1"/>
</dbReference>
<feature type="region of interest" description="Disordered" evidence="3">
    <location>
        <begin position="348"/>
        <end position="381"/>
    </location>
</feature>
<evidence type="ECO:0000313" key="6">
    <source>
        <dbReference type="Proteomes" id="UP000280307"/>
    </source>
</evidence>
<dbReference type="PANTHER" id="PTHR16305">
    <property type="entry name" value="TESTICULAR SOLUBLE ADENYLYL CYCLASE"/>
    <property type="match status" value="1"/>
</dbReference>
<dbReference type="Pfam" id="PF13191">
    <property type="entry name" value="AAA_16"/>
    <property type="match status" value="1"/>
</dbReference>
<feature type="compositionally biased region" description="Basic and acidic residues" evidence="3">
    <location>
        <begin position="348"/>
        <end position="369"/>
    </location>
</feature>
<comment type="caution">
    <text evidence="5">The sequence shown here is derived from an EMBL/GenBank/DDBJ whole genome shotgun (WGS) entry which is preliminary data.</text>
</comment>
<dbReference type="GO" id="GO:0005524">
    <property type="term" value="F:ATP binding"/>
    <property type="evidence" value="ECO:0007669"/>
    <property type="project" value="UniProtKB-KW"/>
</dbReference>
<evidence type="ECO:0000256" key="2">
    <source>
        <dbReference type="ARBA" id="ARBA00022840"/>
    </source>
</evidence>
<proteinExistence type="predicted"/>
<dbReference type="InterPro" id="IPR005158">
    <property type="entry name" value="BTAD"/>
</dbReference>
<dbReference type="GO" id="GO:0004016">
    <property type="term" value="F:adenylate cyclase activity"/>
    <property type="evidence" value="ECO:0007669"/>
    <property type="project" value="TreeGrafter"/>
</dbReference>
<protein>
    <submittedName>
        <fullName evidence="5">HTH domain-containing protein</fullName>
    </submittedName>
</protein>
<dbReference type="PANTHER" id="PTHR16305:SF28">
    <property type="entry name" value="GUANYLATE CYCLASE DOMAIN-CONTAINING PROTEIN"/>
    <property type="match status" value="1"/>
</dbReference>
<dbReference type="Gene3D" id="1.25.40.10">
    <property type="entry name" value="Tetratricopeptide repeat domain"/>
    <property type="match status" value="2"/>
</dbReference>